<accession>A0ABT1BU34</accession>
<feature type="region of interest" description="Disordered" evidence="1">
    <location>
        <begin position="1386"/>
        <end position="1409"/>
    </location>
</feature>
<dbReference type="Proteomes" id="UP001204015">
    <property type="component" value="Unassembled WGS sequence"/>
</dbReference>
<evidence type="ECO:0000313" key="3">
    <source>
        <dbReference type="Proteomes" id="UP001204015"/>
    </source>
</evidence>
<dbReference type="EMBL" id="JAMXLY010000004">
    <property type="protein sequence ID" value="MCO6024599.1"/>
    <property type="molecule type" value="Genomic_DNA"/>
</dbReference>
<sequence>MADALGEKFGTKAQVGRVDLGFFNRLILDDVSLWDQKGDSMLSASRLAAKVDLLALTKGRIIISSAQVFGLKACLYQQTAKSKPNYQFVLDSLAAHPSKKKTSLDLQLNSLIIRHGEIKYDQRDIAPSETFNVHHLHITDFSSHIILNRLTDHSIDLNIKKLFLHEGSGLNLKQLQFRLVADQRHARLENFKMALPGTELALGPLRLTYTTTAKKLNPSSLRYQGHILPSKVTLSDFSFLALPLRKFVNPIFLSTTFRGTTSSLRIRGLDLRAATGSLNLKADAAFKGKGKQLRWQARIDHLYLRRDGMQLLLDNMGAKLHIPRSVNRLGTISFRGFLGGNARRAFVNGTISSEVGHAVLAVRKDGRDFTARIKAQEVNLRRILADNQFGIVTGYINASGNIPAKGIPELVAKGTIDRFDYKGYSYRNIIIDGNIHHHTISGTGKINDQSISLNVNGNFGIDQGKYNIKADIAKISPLILKKWTGITKNYTFRDIHIEAEKQGRNSNLNITTPEIQAHLNGIYNYSTLLQSAQQLLADKLPTLPGLKSVSGKRNNSFSFDVAVKGTDMIKKLFGIPLDLNTTTDIRGRISDFSKTADIDVNIPGFTYDGVKYRQGAIRLSTPNDTMKVDANLCAENGNCFDVRASAAHNRLSTALLFDNHSPKLHIRGNILSRTQFFKNLAGQNTAHIEVMPSEFVIGDSIWKVQSGDIYYRKNHLDVDHFSFGHQNQHAIINGTATPSSNDSLMVDLKDIDISYLLNLVNFHAVEFTGKASGRVRLAALFSKQPDFSSNLSIANFKFQQGEMGTLFAHVNYNQTKEQIDIRSIAKDGPGINTLINGYVSPKHNRLDLDIQAQDTKLQFLKSFCGSFMNNIEAWGNGTLHVGGPLNNLNLTGDLIGHGKVHIIPTNVDYSFKQLVLHAIPNEIQFPGDSLRDRKGNLGILSGAIHHKHLTNLSFDFGIEGRKLLAYDTHEFADNSFYGTVYVTGNCGIHGKSGDVSFDINVTPEQGSQIVYNAASPDAVNNESFIHWHDASKDTLKLNAIAQHRDGKDNPREDIPTDLHFNFVVNTNQNLTLKLLLDNQSDDYITLNGDGLIRASYFNKGNLQMFGNYVVDHGIYTLTIQNIIKKDFLFQQGGTIAFNGDPYRSALNLQAIYVVNGVSLSDLNIGKSFSSNNIRVDCVMDITGTPEEPKASFSLNMPTLNSEARQMVYSLLNSEENMNQQVLYLLAVGRFYNEGNNNADVENPEQQKQTSLAMQSLLSGTISQQLNQVLSTVINNSNWNFGANISTGNEGFYNAEYEGLLSGRMFNNRLQFNGQFGYRDKANTNTSFIGDFDIRYLLIPSGNIALRIYNQANDRYFTKNSLNTQGIGFILKKDFNGIRDLLGIKKKKKKESPKATDSVPSTIRKTTDDR</sequence>
<comment type="caution">
    <text evidence="2">The sequence shown here is derived from an EMBL/GenBank/DDBJ whole genome shotgun (WGS) entry which is preliminary data.</text>
</comment>
<reference evidence="2 3" key="1">
    <citation type="submission" date="2022-06" db="EMBL/GenBank/DDBJ databases">
        <title>A taxonomic note on the genus Prevotella: Description of four novel genera and emended description of the genera Hallella and Xylanibacter.</title>
        <authorList>
            <person name="Hitch T.C.A."/>
        </authorList>
    </citation>
    <scope>NUCLEOTIDE SEQUENCE [LARGE SCALE GENOMIC DNA]</scope>
    <source>
        <strain evidence="2 3">DSM 100619</strain>
    </source>
</reference>
<protein>
    <submittedName>
        <fullName evidence="2">Translocation/assembly module TamB</fullName>
    </submittedName>
</protein>
<name>A0ABT1BU34_9BACT</name>
<keyword evidence="3" id="KW-1185">Reference proteome</keyword>
<organism evidence="2 3">
    <name type="scientific">Segatella cerevisiae</name>
    <dbReference type="NCBI Taxonomy" id="2053716"/>
    <lineage>
        <taxon>Bacteria</taxon>
        <taxon>Pseudomonadati</taxon>
        <taxon>Bacteroidota</taxon>
        <taxon>Bacteroidia</taxon>
        <taxon>Bacteroidales</taxon>
        <taxon>Prevotellaceae</taxon>
        <taxon>Segatella</taxon>
    </lineage>
</organism>
<gene>
    <name evidence="2" type="ORF">NG821_01865</name>
</gene>
<evidence type="ECO:0000256" key="1">
    <source>
        <dbReference type="SAM" id="MobiDB-lite"/>
    </source>
</evidence>
<evidence type="ECO:0000313" key="2">
    <source>
        <dbReference type="EMBL" id="MCO6024599.1"/>
    </source>
</evidence>
<proteinExistence type="predicted"/>
<dbReference type="RefSeq" id="WP_252759962.1">
    <property type="nucleotide sequence ID" value="NZ_JAMXLY010000004.1"/>
</dbReference>